<sequence>MTIVPIATTHSCFKEKFGIPRQPLLADASRASIELLPPFNDPEAVSGLEQHSHLWLTWHFHDVAGQWSPKVRPPRLGGNKKLGVFATRSPFRPNNIGLSVVRLIEVRTTPNVELIVAGADLLDGTPILDIKPYIPYADAVADAHSELAEAAPPPIAVNIPDEILAIARDYRDDWGTDLPALIHQVLAQDPKPAYQQPDPERIYGMALCGYNLQWCYVNGEIEVLGLNALNPETQP</sequence>
<dbReference type="CDD" id="cd09281">
    <property type="entry name" value="UPF0066"/>
    <property type="match status" value="1"/>
</dbReference>
<evidence type="ECO:0000259" key="3">
    <source>
        <dbReference type="PROSITE" id="PS51668"/>
    </source>
</evidence>
<keyword evidence="5" id="KW-1185">Reference proteome</keyword>
<evidence type="ECO:0000313" key="5">
    <source>
        <dbReference type="Proteomes" id="UP000306791"/>
    </source>
</evidence>
<dbReference type="Pfam" id="PF01980">
    <property type="entry name" value="TrmO_N"/>
    <property type="match status" value="1"/>
</dbReference>
<dbReference type="PANTHER" id="PTHR12818:SF0">
    <property type="entry name" value="TRNA (ADENINE(37)-N6)-METHYLTRANSFERASE"/>
    <property type="match status" value="1"/>
</dbReference>
<organism evidence="4 5">
    <name type="scientific">Microbulbifer harenosus</name>
    <dbReference type="NCBI Taxonomy" id="2576840"/>
    <lineage>
        <taxon>Bacteria</taxon>
        <taxon>Pseudomonadati</taxon>
        <taxon>Pseudomonadota</taxon>
        <taxon>Gammaproteobacteria</taxon>
        <taxon>Cellvibrionales</taxon>
        <taxon>Microbulbiferaceae</taxon>
        <taxon>Microbulbifer</taxon>
    </lineage>
</organism>
<dbReference type="Proteomes" id="UP000306791">
    <property type="component" value="Unassembled WGS sequence"/>
</dbReference>
<dbReference type="EMBL" id="VANI01000011">
    <property type="protein sequence ID" value="TLM76955.1"/>
    <property type="molecule type" value="Genomic_DNA"/>
</dbReference>
<dbReference type="InterPro" id="IPR040372">
    <property type="entry name" value="YaeB-like"/>
</dbReference>
<dbReference type="InterPro" id="IPR041369">
    <property type="entry name" value="TrmO_C"/>
</dbReference>
<accession>A0ABY2UGR4</accession>
<dbReference type="PANTHER" id="PTHR12818">
    <property type="entry name" value="TRNA (ADENINE(37)-N6)-METHYLTRANSFERASE"/>
    <property type="match status" value="1"/>
</dbReference>
<evidence type="ECO:0000256" key="2">
    <source>
        <dbReference type="ARBA" id="ARBA00033753"/>
    </source>
</evidence>
<comment type="caution">
    <text evidence="4">The sequence shown here is derived from an EMBL/GenBank/DDBJ whole genome shotgun (WGS) entry which is preliminary data.</text>
</comment>
<dbReference type="InterPro" id="IPR036414">
    <property type="entry name" value="YaeB_N_sf"/>
</dbReference>
<dbReference type="InterPro" id="IPR036413">
    <property type="entry name" value="YaeB-like_sf"/>
</dbReference>
<dbReference type="SUPFAM" id="SSF118196">
    <property type="entry name" value="YaeB-like"/>
    <property type="match status" value="1"/>
</dbReference>
<reference evidence="4 5" key="1">
    <citation type="submission" date="2019-05" db="EMBL/GenBank/DDBJ databases">
        <title>Microbulbifer harenosus sp. nov., an alginate-degrading bacterium isolated from coastal sand.</title>
        <authorList>
            <person name="Huang H."/>
            <person name="Mo K."/>
            <person name="Bao S."/>
        </authorList>
    </citation>
    <scope>NUCLEOTIDE SEQUENCE [LARGE SCALE GENOMIC DNA]</scope>
    <source>
        <strain evidence="4 5">HB161719</strain>
    </source>
</reference>
<dbReference type="Pfam" id="PF18389">
    <property type="entry name" value="TrmO_C"/>
    <property type="match status" value="1"/>
</dbReference>
<comment type="similarity">
    <text evidence="2">Belongs to the tRNA methyltransferase O family.</text>
</comment>
<dbReference type="NCBIfam" id="TIGR00104">
    <property type="entry name" value="tRNA_TsaA"/>
    <property type="match status" value="1"/>
</dbReference>
<feature type="domain" description="TsaA-like" evidence="3">
    <location>
        <begin position="3"/>
        <end position="142"/>
    </location>
</feature>
<proteinExistence type="inferred from homology"/>
<evidence type="ECO:0000256" key="1">
    <source>
        <dbReference type="ARBA" id="ARBA00022691"/>
    </source>
</evidence>
<dbReference type="InterPro" id="IPR023368">
    <property type="entry name" value="UPF0066_cons_site"/>
</dbReference>
<evidence type="ECO:0000313" key="4">
    <source>
        <dbReference type="EMBL" id="TLM76955.1"/>
    </source>
</evidence>
<keyword evidence="1" id="KW-0949">S-adenosyl-L-methionine</keyword>
<name>A0ABY2UGR4_9GAMM</name>
<dbReference type="RefSeq" id="WP_138235863.1">
    <property type="nucleotide sequence ID" value="NZ_CP185860.1"/>
</dbReference>
<dbReference type="Gene3D" id="3.30.2310.10">
    <property type="entry name" value="YaeB-like"/>
    <property type="match status" value="1"/>
</dbReference>
<gene>
    <name evidence="4" type="primary">tsaA</name>
    <name evidence="4" type="ORF">FDY93_11360</name>
</gene>
<dbReference type="PROSITE" id="PS51668">
    <property type="entry name" value="TSAA_2"/>
    <property type="match status" value="1"/>
</dbReference>
<dbReference type="Gene3D" id="2.40.30.70">
    <property type="entry name" value="YaeB-like"/>
    <property type="match status" value="1"/>
</dbReference>
<dbReference type="PROSITE" id="PS01318">
    <property type="entry name" value="TSAA_1"/>
    <property type="match status" value="1"/>
</dbReference>
<protein>
    <submittedName>
        <fullName evidence="4">tRNA (N6-threonylcarbamoyladenosine(37)-N6)-methyltransferase TrmO</fullName>
    </submittedName>
</protein>
<dbReference type="InterPro" id="IPR023370">
    <property type="entry name" value="TrmO-like_N"/>
</dbReference>